<dbReference type="EMBL" id="BMNC01000005">
    <property type="protein sequence ID" value="GGM97106.1"/>
    <property type="molecule type" value="Genomic_DNA"/>
</dbReference>
<sequence>MVSSRPALQTAGVFTAMAFALMFSSGTASAEPIQDTDRAQAETVVASDATGRDIGLGIGLGIGVGHGHHWNHWHDWDDDWDHCHHHGHHHGGLLIGLGLGLHIG</sequence>
<feature type="chain" id="PRO_5045904411" evidence="1">
    <location>
        <begin position="31"/>
        <end position="104"/>
    </location>
</feature>
<reference evidence="3" key="1">
    <citation type="journal article" date="2019" name="Int. J. Syst. Evol. Microbiol.">
        <title>The Global Catalogue of Microorganisms (GCM) 10K type strain sequencing project: providing services to taxonomists for standard genome sequencing and annotation.</title>
        <authorList>
            <consortium name="The Broad Institute Genomics Platform"/>
            <consortium name="The Broad Institute Genome Sequencing Center for Infectious Disease"/>
            <person name="Wu L."/>
            <person name="Ma J."/>
        </authorList>
    </citation>
    <scope>NUCLEOTIDE SEQUENCE [LARGE SCALE GENOMIC DNA]</scope>
    <source>
        <strain evidence="3">CGMCC 4.7319</strain>
    </source>
</reference>
<comment type="caution">
    <text evidence="2">The sequence shown here is derived from an EMBL/GenBank/DDBJ whole genome shotgun (WGS) entry which is preliminary data.</text>
</comment>
<gene>
    <name evidence="2" type="ORF">GCM10011609_38670</name>
</gene>
<proteinExistence type="predicted"/>
<evidence type="ECO:0000313" key="2">
    <source>
        <dbReference type="EMBL" id="GGM97106.1"/>
    </source>
</evidence>
<evidence type="ECO:0000313" key="3">
    <source>
        <dbReference type="Proteomes" id="UP000597656"/>
    </source>
</evidence>
<keyword evidence="1" id="KW-0732">Signal</keyword>
<organism evidence="2 3">
    <name type="scientific">Lentzea pudingi</name>
    <dbReference type="NCBI Taxonomy" id="1789439"/>
    <lineage>
        <taxon>Bacteria</taxon>
        <taxon>Bacillati</taxon>
        <taxon>Actinomycetota</taxon>
        <taxon>Actinomycetes</taxon>
        <taxon>Pseudonocardiales</taxon>
        <taxon>Pseudonocardiaceae</taxon>
        <taxon>Lentzea</taxon>
    </lineage>
</organism>
<feature type="signal peptide" evidence="1">
    <location>
        <begin position="1"/>
        <end position="30"/>
    </location>
</feature>
<protein>
    <submittedName>
        <fullName evidence="2">Uncharacterized protein</fullName>
    </submittedName>
</protein>
<evidence type="ECO:0000256" key="1">
    <source>
        <dbReference type="SAM" id="SignalP"/>
    </source>
</evidence>
<dbReference type="Proteomes" id="UP000597656">
    <property type="component" value="Unassembled WGS sequence"/>
</dbReference>
<name>A0ABQ2I0Q9_9PSEU</name>
<keyword evidence="3" id="KW-1185">Reference proteome</keyword>
<accession>A0ABQ2I0Q9</accession>